<dbReference type="Proteomes" id="UP001642464">
    <property type="component" value="Unassembled WGS sequence"/>
</dbReference>
<organism evidence="1 3">
    <name type="scientific">Durusdinium trenchii</name>
    <dbReference type="NCBI Taxonomy" id="1381693"/>
    <lineage>
        <taxon>Eukaryota</taxon>
        <taxon>Sar</taxon>
        <taxon>Alveolata</taxon>
        <taxon>Dinophyceae</taxon>
        <taxon>Suessiales</taxon>
        <taxon>Symbiodiniaceae</taxon>
        <taxon>Durusdinium</taxon>
    </lineage>
</organism>
<reference evidence="1 3" key="1">
    <citation type="submission" date="2024-02" db="EMBL/GenBank/DDBJ databases">
        <authorList>
            <person name="Chen Y."/>
            <person name="Shah S."/>
            <person name="Dougan E. K."/>
            <person name="Thang M."/>
            <person name="Chan C."/>
        </authorList>
    </citation>
    <scope>NUCLEOTIDE SEQUENCE [LARGE SCALE GENOMIC DNA]</scope>
</reference>
<dbReference type="EMBL" id="CAXAMM010005858">
    <property type="protein sequence ID" value="CAK9008894.1"/>
    <property type="molecule type" value="Genomic_DNA"/>
</dbReference>
<evidence type="ECO:0000313" key="2">
    <source>
        <dbReference type="EMBL" id="CAK9008894.1"/>
    </source>
</evidence>
<evidence type="ECO:0000313" key="3">
    <source>
        <dbReference type="Proteomes" id="UP001642464"/>
    </source>
</evidence>
<accession>A0ABP0J3E4</accession>
<dbReference type="EMBL" id="CAXAMM010005847">
    <property type="protein sequence ID" value="CAK9008855.1"/>
    <property type="molecule type" value="Genomic_DNA"/>
</dbReference>
<keyword evidence="3" id="KW-1185">Reference proteome</keyword>
<name>A0ABP0J3E4_9DINO</name>
<protein>
    <submittedName>
        <fullName evidence="1">Uncharacterized protein</fullName>
    </submittedName>
</protein>
<sequence length="112" mass="12187">MAACEGSGRWQTCVALLEAAQRRGPGFLKVSYNTILSSSARSAWQWALLLAEGLLSQDRRGSLPMADVVTLGTAFVACGEGMPTPKPPCLCCIDRSECVWHRMGHCSRCWIV</sequence>
<proteinExistence type="predicted"/>
<comment type="caution">
    <text evidence="1">The sequence shown here is derived from an EMBL/GenBank/DDBJ whole genome shotgun (WGS) entry which is preliminary data.</text>
</comment>
<gene>
    <name evidence="1" type="ORF">SCF082_LOCUS10047</name>
    <name evidence="2" type="ORF">SCF082_LOCUS10065</name>
</gene>
<evidence type="ECO:0000313" key="1">
    <source>
        <dbReference type="EMBL" id="CAK9008855.1"/>
    </source>
</evidence>